<evidence type="ECO:0008006" key="4">
    <source>
        <dbReference type="Google" id="ProtNLM"/>
    </source>
</evidence>
<name>A0A4U6D7T2_9BACT</name>
<evidence type="ECO:0000256" key="1">
    <source>
        <dbReference type="SAM" id="SignalP"/>
    </source>
</evidence>
<feature type="signal peptide" evidence="1">
    <location>
        <begin position="1"/>
        <end position="25"/>
    </location>
</feature>
<protein>
    <recommendedName>
        <fullName evidence="4">T9SS type A sorting domain-containing protein</fullName>
    </recommendedName>
</protein>
<comment type="caution">
    <text evidence="2">The sequence shown here is derived from an EMBL/GenBank/DDBJ whole genome shotgun (WGS) entry which is preliminary data.</text>
</comment>
<dbReference type="Proteomes" id="UP000304900">
    <property type="component" value="Unassembled WGS sequence"/>
</dbReference>
<keyword evidence="1" id="KW-0732">Signal</keyword>
<proteinExistence type="predicted"/>
<evidence type="ECO:0000313" key="3">
    <source>
        <dbReference type="Proteomes" id="UP000304900"/>
    </source>
</evidence>
<accession>A0A4U6D7T2</accession>
<reference evidence="2 3" key="1">
    <citation type="submission" date="2019-05" db="EMBL/GenBank/DDBJ databases">
        <title>Dyadobacter AR-3-8 sp. nov., isolated from arctic soil.</title>
        <authorList>
            <person name="Chaudhary D.K."/>
        </authorList>
    </citation>
    <scope>NUCLEOTIDE SEQUENCE [LARGE SCALE GENOMIC DNA]</scope>
    <source>
        <strain evidence="2 3">AR-3-8</strain>
    </source>
</reference>
<dbReference type="EMBL" id="SZVO01000003">
    <property type="protein sequence ID" value="TKT92595.1"/>
    <property type="molecule type" value="Genomic_DNA"/>
</dbReference>
<dbReference type="OrthoDB" id="1521695at2"/>
<dbReference type="RefSeq" id="WP_137339323.1">
    <property type="nucleotide sequence ID" value="NZ_BSQH01000002.1"/>
</dbReference>
<evidence type="ECO:0000313" key="2">
    <source>
        <dbReference type="EMBL" id="TKT92595.1"/>
    </source>
</evidence>
<feature type="chain" id="PRO_5020695303" description="T9SS type A sorting domain-containing protein" evidence="1">
    <location>
        <begin position="26"/>
        <end position="2582"/>
    </location>
</feature>
<keyword evidence="3" id="KW-1185">Reference proteome</keyword>
<sequence>MKQVLNLANFILLAFFCTVISESRAQNQIRITTNVLPPYSPYIQDYPGTGNRVQVFISNLSGKTLSVRLLGKLEGDNGVVIQTSRNYRPLRPLELRPTDVNRMLTRTELEGLFDLAQIEVQGMNKNELYRGLPLPEGNYQLCVQAFDNATIHPLSAEFPMGCSGLIPVRIVEPPILISPFDNEEVISKTPQIQLFSWSAPVGILPNQVEYILRIVELPGTDVNPNVYIDAMVLPKTGLEVRNLKTATFLYGPSQPPLQYGKRYAWRVQALPTSQKLNFMNEGKSPVQVFTYGLITTPENLEYITMKVPNGGRSRKPAKIEIGNNNPLEFAWELDKEFETKLRKVYNVPASQKSLLDYVSALSYKIQVRTSPARPTDKPVFDRQVRTPHLQLEKTALPSAMVHGKSYEVSVELTGVSDLMRKQAQLFDEHLSSKPQSFSLVAKDKGNADDTLTISGILAYKYPGEAGPAHILPNTKVVLSKIETGNYILTVAHGNSDASGRYNIKVLKSTLHGPDLLQTFTRCVVDPVNPFIQPNTSAGSYQTSNENTFQIARTEQGTYHVEGITWLASGYSLDLIARQTYKNWPGAADAKLADQYIVLYRKKGLLEYYDKLRLPVEGQVEKQAKTDLTYSTNQGIVNNQLNSNIINSQLPFSGSGSGTGNTPSAVALKPASQNLTSTGPPTLSGSSIVTSSVVSIISETETLSTRNELQEKIKNEVIAAGYQFIGISQLKANGNTYSTTFERLVYADKSYDNYRVYCPGCGQKPDDGQAIIFLHPKEKLSTLIARIEKDTFNIETTEPPTMTFKGKLAYKFADPGQDGAMVQPLGNTQVTLQVVYKNNETGKVSTFGSNLSKEITDFHTEFSSVLDTKVTKPDGSFEFSVKMTKPMILGMLAKSKGSSGELGDKPTIYTRSIRVVIDNPYYASPVEEFGTGEEQMSPQGLHDFGTIIGKVKSYNLRVQVKSDTTGISQILVQKAGIKENLFGMRVSVLRDLQQKIPTPGANKRPPSDEGFGEHTIIKIKDHSYKTIGTGKSDVNGKITFPRMVMANGVNDTYFIATESNVDGLNNYQLVSLKRIIVNEAWADVYTTTPTAAEKAISEKAGKTKQNGALVNCRQTVKFRCPTAGLNAYSTSSTYYLDSPADAESIKSYMSDPKCQKIYGNDCEQANDYWLGQKLSDAPINQKVLLTGNVFPATQPGIDIGLGLVTANETVFADQYKYDASDIVQRYLQPGAPTVNVRVVDKSDPTKGIKNALVSLSYDPEDGSIGNTNKMTDANGWITSPFVLKPGKNAKVKIIADGYYYDANPPTIKIPGSAPFSKYYLNVGDVMLGQNSYYPTVLMQPNTHITGRAIDYDSKTDQDNKTKTVSAQNVLKAGTGLNGQISNAKPSKIQPNVSVIAQTNNTQENTKPELGLGQTMEAYVQADDGYLFKTAFKNDMWAFDMDAPSSADTLKIIPVNLSYFNEQRLIRTELPKPASLSGGKFSINAGDIDIYQRDHRVTFKIFEKGSGKEVAGAIVKLFGKEESGFVFGPSNQQGVVETRFKNISVENLYVEISAPGYVTQTKSITNEESKTSATKIVLLEPAVTVNGIVVVKSAQGVDVLLEGALVFVSAGTNTPLKYSTISKKDGSFSLDVDKNLSNCTIEATFSPTGSEKQGLAVTYIGARSDQVIPQGKGNSLKLTLTTFSQFSVQSIWGFPVTIEKLDPKTLKVTGEVDLTDTGLGPFGIMDKNTKVRFKDVVFKANPDRPQEGIPANETVELETGVLNDLVYHPTANIAVQNIKYNIRLTSLDDVQKAGKLKIIRTPGTSKGKIMAQAQVIDNSFNFSANLLSYEKGQFFIYDPNASGQPGNKPAVTAFDSEKNTIKWTDFGIAQKDGNPMKLKLLAFDATSKLEGSRLIGDEIHLNPVMTCKIKDANPSELIVNIGDLVIKNNTVDTKTGQTPLTFPLAGKWTVEVRDWKLDYKKGGFYATKGVIKTGKLDVPIKEFNLRSDFFKLDAVPENLELAGVAKLELGGKAFFGYDTQTGSDMKGHWSLVLVPEGTSPAAKLPANSLPGLTAAMEFQTVSLLDNGQDVVTFGSGNKKFRYFNIIDVRPTTIETGPDWFAFDSGMSSGIPNAPQDVSMRFIYSKPKDATEIKLKTVIPGKFKFETSGYLNFEAGQDVAKNDEQSTAIYFGDGVMAIRGRVEEPEKLLINDVLLIHTKDFTHITHNRNLDLHEKTNLAKFVTDSDDFTNPKNDTKYYNEGGGFKQLGMTLEGSSKLSQLYCHQSVTGTQWGLMNFSGLPQGFKMWEETEKNRLSFTAFGEVTANNEEIGLDGIDTPLGGLSLVYDRKLSRFTGTIQLPPMPIPPTMTFSGGIAQVRVDGNGFYFVASGKLENVPLLVPITMSAGLMLGYYASGDLSDAASVLFANSHRKSLPCSFDKGFKGVYATGEIPSPFPEFNSELSIPAVGGYKVGLDAYVDAYAYAVYQGKGAFNFGAGLGIGAHAYAYGSILSLSAGGEVHVNGGIETGLTLDLKAKRIDLSLSANVGAGFSVVLEEELTSIKHSGSADFCIKVGAKGSYTIGQLPTISPSFEPSFTKCGSQCSVTEK</sequence>
<organism evidence="2 3">
    <name type="scientific">Dyadobacter frigoris</name>
    <dbReference type="NCBI Taxonomy" id="2576211"/>
    <lineage>
        <taxon>Bacteria</taxon>
        <taxon>Pseudomonadati</taxon>
        <taxon>Bacteroidota</taxon>
        <taxon>Cytophagia</taxon>
        <taxon>Cytophagales</taxon>
        <taxon>Spirosomataceae</taxon>
        <taxon>Dyadobacter</taxon>
    </lineage>
</organism>
<gene>
    <name evidence="2" type="ORF">FDK13_07170</name>
</gene>